<feature type="non-terminal residue" evidence="1">
    <location>
        <position position="1"/>
    </location>
</feature>
<dbReference type="STRING" id="137246.A0A401TKX1"/>
<dbReference type="OrthoDB" id="10266039at2759"/>
<comment type="caution">
    <text evidence="1">The sequence shown here is derived from an EMBL/GenBank/DDBJ whole genome shotgun (WGS) entry which is preliminary data.</text>
</comment>
<evidence type="ECO:0000313" key="1">
    <source>
        <dbReference type="EMBL" id="GCC43305.1"/>
    </source>
</evidence>
<gene>
    <name evidence="1" type="ORF">chiPu_0027573</name>
</gene>
<feature type="non-terminal residue" evidence="1">
    <location>
        <position position="76"/>
    </location>
</feature>
<name>A0A401TKX1_CHIPU</name>
<organism evidence="1 2">
    <name type="scientific">Chiloscyllium punctatum</name>
    <name type="common">Brownbanded bambooshark</name>
    <name type="synonym">Hemiscyllium punctatum</name>
    <dbReference type="NCBI Taxonomy" id="137246"/>
    <lineage>
        <taxon>Eukaryota</taxon>
        <taxon>Metazoa</taxon>
        <taxon>Chordata</taxon>
        <taxon>Craniata</taxon>
        <taxon>Vertebrata</taxon>
        <taxon>Chondrichthyes</taxon>
        <taxon>Elasmobranchii</taxon>
        <taxon>Galeomorphii</taxon>
        <taxon>Galeoidea</taxon>
        <taxon>Orectolobiformes</taxon>
        <taxon>Hemiscylliidae</taxon>
        <taxon>Chiloscyllium</taxon>
    </lineage>
</organism>
<dbReference type="Proteomes" id="UP000287033">
    <property type="component" value="Unassembled WGS sequence"/>
</dbReference>
<dbReference type="AlphaFoldDB" id="A0A401TKX1"/>
<sequence length="76" mass="8589">MQTTIEDLQWDTDKIRKREQRLNRHLAEVLERVKSKGYKVYGGSSNLYGGTVTINARKVLFPRVAVKLGLGKDGQG</sequence>
<evidence type="ECO:0000313" key="2">
    <source>
        <dbReference type="Proteomes" id="UP000287033"/>
    </source>
</evidence>
<dbReference type="EMBL" id="BEZZ01107766">
    <property type="protein sequence ID" value="GCC43305.1"/>
    <property type="molecule type" value="Genomic_DNA"/>
</dbReference>
<dbReference type="GO" id="GO:0016567">
    <property type="term" value="P:protein ubiquitination"/>
    <property type="evidence" value="ECO:0007669"/>
    <property type="project" value="UniProtKB-UniPathway"/>
</dbReference>
<keyword evidence="2" id="KW-1185">Reference proteome</keyword>
<dbReference type="UniPathway" id="UPA00143"/>
<accession>A0A401TKX1</accession>
<reference evidence="1 2" key="1">
    <citation type="journal article" date="2018" name="Nat. Ecol. Evol.">
        <title>Shark genomes provide insights into elasmobranch evolution and the origin of vertebrates.</title>
        <authorList>
            <person name="Hara Y"/>
            <person name="Yamaguchi K"/>
            <person name="Onimaru K"/>
            <person name="Kadota M"/>
            <person name="Koyanagi M"/>
            <person name="Keeley SD"/>
            <person name="Tatsumi K"/>
            <person name="Tanaka K"/>
            <person name="Motone F"/>
            <person name="Kageyama Y"/>
            <person name="Nozu R"/>
            <person name="Adachi N"/>
            <person name="Nishimura O"/>
            <person name="Nakagawa R"/>
            <person name="Tanegashima C"/>
            <person name="Kiyatake I"/>
            <person name="Matsumoto R"/>
            <person name="Murakumo K"/>
            <person name="Nishida K"/>
            <person name="Terakita A"/>
            <person name="Kuratani S"/>
            <person name="Sato K"/>
            <person name="Hyodo S Kuraku.S."/>
        </authorList>
    </citation>
    <scope>NUCLEOTIDE SEQUENCE [LARGE SCALE GENOMIC DNA]</scope>
</reference>
<proteinExistence type="predicted"/>
<protein>
    <submittedName>
        <fullName evidence="1">Uncharacterized protein</fullName>
    </submittedName>
</protein>